<dbReference type="PANTHER" id="PTHR43798">
    <property type="entry name" value="MONOACYLGLYCEROL LIPASE"/>
    <property type="match status" value="1"/>
</dbReference>
<dbReference type="Pfam" id="PF00561">
    <property type="entry name" value="Abhydrolase_1"/>
    <property type="match status" value="1"/>
</dbReference>
<name>A0ABR8DWW5_9NOSO</name>
<evidence type="ECO:0000313" key="3">
    <source>
        <dbReference type="Proteomes" id="UP000623440"/>
    </source>
</evidence>
<protein>
    <submittedName>
        <fullName evidence="2">Alpha/beta fold hydrolase</fullName>
    </submittedName>
</protein>
<reference evidence="2 3" key="1">
    <citation type="journal article" date="2020" name="ISME J.">
        <title>Comparative genomics reveals insights into cyanobacterial evolution and habitat adaptation.</title>
        <authorList>
            <person name="Chen M.Y."/>
            <person name="Teng W.K."/>
            <person name="Zhao L."/>
            <person name="Hu C.X."/>
            <person name="Zhou Y.K."/>
            <person name="Han B.P."/>
            <person name="Song L.R."/>
            <person name="Shu W.S."/>
        </authorList>
    </citation>
    <scope>NUCLEOTIDE SEQUENCE [LARGE SCALE GENOMIC DNA]</scope>
    <source>
        <strain evidence="2 3">FACHB-838</strain>
    </source>
</reference>
<keyword evidence="2" id="KW-0378">Hydrolase</keyword>
<accession>A0ABR8DWW5</accession>
<gene>
    <name evidence="2" type="ORF">H6G97_31630</name>
</gene>
<feature type="domain" description="AB hydrolase-1" evidence="1">
    <location>
        <begin position="41"/>
        <end position="131"/>
    </location>
</feature>
<dbReference type="PRINTS" id="PR00111">
    <property type="entry name" value="ABHYDROLASE"/>
</dbReference>
<dbReference type="EMBL" id="JACJSI010000118">
    <property type="protein sequence ID" value="MBD2533856.1"/>
    <property type="molecule type" value="Genomic_DNA"/>
</dbReference>
<dbReference type="SUPFAM" id="SSF53474">
    <property type="entry name" value="alpha/beta-Hydrolases"/>
    <property type="match status" value="1"/>
</dbReference>
<keyword evidence="3" id="KW-1185">Reference proteome</keyword>
<organism evidence="2 3">
    <name type="scientific">Nostoc flagelliforme FACHB-838</name>
    <dbReference type="NCBI Taxonomy" id="2692904"/>
    <lineage>
        <taxon>Bacteria</taxon>
        <taxon>Bacillati</taxon>
        <taxon>Cyanobacteriota</taxon>
        <taxon>Cyanophyceae</taxon>
        <taxon>Nostocales</taxon>
        <taxon>Nostocaceae</taxon>
        <taxon>Nostoc</taxon>
    </lineage>
</organism>
<evidence type="ECO:0000259" key="1">
    <source>
        <dbReference type="Pfam" id="PF00561"/>
    </source>
</evidence>
<dbReference type="Proteomes" id="UP000623440">
    <property type="component" value="Unassembled WGS sequence"/>
</dbReference>
<proteinExistence type="predicted"/>
<sequence length="153" mass="16800">MTVSLYTSIQPQFRTVDGLSIRYAESENPRRGVDALLLSPWPESLYAFEPTWSRLAEHAHLVAVDLPGFGRSERRDTLMSPRAMGEFVVRLADAFGLEQPHVVGPDIGTSAALFAAALYPGRLRSLVVGSGRAAVPLQLGRVLKDRRKISKLS</sequence>
<dbReference type="InterPro" id="IPR000073">
    <property type="entry name" value="AB_hydrolase_1"/>
</dbReference>
<comment type="caution">
    <text evidence="2">The sequence shown here is derived from an EMBL/GenBank/DDBJ whole genome shotgun (WGS) entry which is preliminary data.</text>
</comment>
<dbReference type="InterPro" id="IPR050266">
    <property type="entry name" value="AB_hydrolase_sf"/>
</dbReference>
<dbReference type="InterPro" id="IPR029058">
    <property type="entry name" value="AB_hydrolase_fold"/>
</dbReference>
<dbReference type="Gene3D" id="3.40.50.1820">
    <property type="entry name" value="alpha/beta hydrolase"/>
    <property type="match status" value="1"/>
</dbReference>
<dbReference type="GO" id="GO:0016787">
    <property type="term" value="F:hydrolase activity"/>
    <property type="evidence" value="ECO:0007669"/>
    <property type="project" value="UniProtKB-KW"/>
</dbReference>
<dbReference type="PANTHER" id="PTHR43798:SF33">
    <property type="entry name" value="HYDROLASE, PUTATIVE (AFU_ORTHOLOGUE AFUA_2G14860)-RELATED"/>
    <property type="match status" value="1"/>
</dbReference>
<evidence type="ECO:0000313" key="2">
    <source>
        <dbReference type="EMBL" id="MBD2533856.1"/>
    </source>
</evidence>